<organism evidence="13 14">
    <name type="scientific">Euplotes crassus</name>
    <dbReference type="NCBI Taxonomy" id="5936"/>
    <lineage>
        <taxon>Eukaryota</taxon>
        <taxon>Sar</taxon>
        <taxon>Alveolata</taxon>
        <taxon>Ciliophora</taxon>
        <taxon>Intramacronucleata</taxon>
        <taxon>Spirotrichea</taxon>
        <taxon>Hypotrichia</taxon>
        <taxon>Euplotida</taxon>
        <taxon>Euplotidae</taxon>
        <taxon>Moneuplotes</taxon>
    </lineage>
</organism>
<evidence type="ECO:0000256" key="2">
    <source>
        <dbReference type="ARBA" id="ARBA00004123"/>
    </source>
</evidence>
<dbReference type="InterPro" id="IPR022712">
    <property type="entry name" value="Beta_Casp"/>
</dbReference>
<comment type="cofactor">
    <cofactor evidence="1">
        <name>Zn(2+)</name>
        <dbReference type="ChEBI" id="CHEBI:29105"/>
    </cofactor>
</comment>
<evidence type="ECO:0000256" key="7">
    <source>
        <dbReference type="ARBA" id="ARBA00022801"/>
    </source>
</evidence>
<evidence type="ECO:0008006" key="15">
    <source>
        <dbReference type="Google" id="ProtNLM"/>
    </source>
</evidence>
<dbReference type="GO" id="GO:0016180">
    <property type="term" value="P:snRNA processing"/>
    <property type="evidence" value="ECO:0007669"/>
    <property type="project" value="TreeGrafter"/>
</dbReference>
<keyword evidence="7" id="KW-0378">Hydrolase</keyword>
<dbReference type="InterPro" id="IPR001279">
    <property type="entry name" value="Metallo-B-lactamas"/>
</dbReference>
<dbReference type="GO" id="GO:0005737">
    <property type="term" value="C:cytoplasm"/>
    <property type="evidence" value="ECO:0007669"/>
    <property type="project" value="UniProtKB-SubCell"/>
</dbReference>
<dbReference type="FunFam" id="3.40.50.10890:FF:000002">
    <property type="entry name" value="Integrator complex subunit 11"/>
    <property type="match status" value="1"/>
</dbReference>
<keyword evidence="14" id="KW-1185">Reference proteome</keyword>
<evidence type="ECO:0000256" key="9">
    <source>
        <dbReference type="ARBA" id="ARBA00023242"/>
    </source>
</evidence>
<evidence type="ECO:0000256" key="8">
    <source>
        <dbReference type="ARBA" id="ARBA00022833"/>
    </source>
</evidence>
<dbReference type="EMBL" id="CAMPGE010000189">
    <property type="protein sequence ID" value="CAI2358916.1"/>
    <property type="molecule type" value="Genomic_DNA"/>
</dbReference>
<dbReference type="Pfam" id="PF07521">
    <property type="entry name" value="RMMBL"/>
    <property type="match status" value="1"/>
</dbReference>
<dbReference type="GO" id="GO:0016787">
    <property type="term" value="F:hydrolase activity"/>
    <property type="evidence" value="ECO:0007669"/>
    <property type="project" value="UniProtKB-KW"/>
</dbReference>
<dbReference type="SMART" id="SM00849">
    <property type="entry name" value="Lactamase_B"/>
    <property type="match status" value="1"/>
</dbReference>
<accession>A0AAD1U261</accession>
<keyword evidence="5" id="KW-0963">Cytoplasm</keyword>
<dbReference type="Pfam" id="PF10996">
    <property type="entry name" value="Beta-Casp"/>
    <property type="match status" value="1"/>
</dbReference>
<feature type="domain" description="Metallo-beta-lactamase" evidence="11">
    <location>
        <begin position="15"/>
        <end position="271"/>
    </location>
</feature>
<evidence type="ECO:0000256" key="5">
    <source>
        <dbReference type="ARBA" id="ARBA00022490"/>
    </source>
</evidence>
<dbReference type="PANTHER" id="PTHR11203:SF37">
    <property type="entry name" value="INTEGRATOR COMPLEX SUBUNIT 11"/>
    <property type="match status" value="1"/>
</dbReference>
<dbReference type="Pfam" id="PF00753">
    <property type="entry name" value="Lactamase_B"/>
    <property type="match status" value="1"/>
</dbReference>
<comment type="similarity">
    <text evidence="4">Belongs to the metallo-beta-lactamase superfamily. RNA-metabolizing metallo-beta-lactamase-like family. INTS11 subfamily.</text>
</comment>
<dbReference type="InterPro" id="IPR011108">
    <property type="entry name" value="RMMBL"/>
</dbReference>
<reference evidence="13" key="1">
    <citation type="submission" date="2023-07" db="EMBL/GenBank/DDBJ databases">
        <authorList>
            <consortium name="AG Swart"/>
            <person name="Singh M."/>
            <person name="Singh A."/>
            <person name="Seah K."/>
            <person name="Emmerich C."/>
        </authorList>
    </citation>
    <scope>NUCLEOTIDE SEQUENCE</scope>
    <source>
        <strain evidence="13">DP1</strain>
    </source>
</reference>
<evidence type="ECO:0000256" key="1">
    <source>
        <dbReference type="ARBA" id="ARBA00001947"/>
    </source>
</evidence>
<dbReference type="PANTHER" id="PTHR11203">
    <property type="entry name" value="CLEAVAGE AND POLYADENYLATION SPECIFICITY FACTOR FAMILY MEMBER"/>
    <property type="match status" value="1"/>
</dbReference>
<dbReference type="AlphaFoldDB" id="A0AAD1U261"/>
<keyword evidence="9" id="KW-0539">Nucleus</keyword>
<dbReference type="Gene3D" id="3.60.15.10">
    <property type="entry name" value="Ribonuclease Z/Hydroxyacylglutathione hydrolase-like"/>
    <property type="match status" value="1"/>
</dbReference>
<keyword evidence="6" id="KW-0479">Metal-binding</keyword>
<evidence type="ECO:0000259" key="11">
    <source>
        <dbReference type="SMART" id="SM00849"/>
    </source>
</evidence>
<evidence type="ECO:0000256" key="6">
    <source>
        <dbReference type="ARBA" id="ARBA00022723"/>
    </source>
</evidence>
<gene>
    <name evidence="13" type="ORF">ECRASSUSDP1_LOCUS199</name>
</gene>
<dbReference type="InterPro" id="IPR050698">
    <property type="entry name" value="MBL"/>
</dbReference>
<dbReference type="GO" id="GO:0004521">
    <property type="term" value="F:RNA endonuclease activity"/>
    <property type="evidence" value="ECO:0007669"/>
    <property type="project" value="TreeGrafter"/>
</dbReference>
<keyword evidence="8" id="KW-0862">Zinc</keyword>
<dbReference type="InterPro" id="IPR036866">
    <property type="entry name" value="RibonucZ/Hydroxyglut_hydro"/>
</dbReference>
<evidence type="ECO:0000259" key="12">
    <source>
        <dbReference type="SMART" id="SM01027"/>
    </source>
</evidence>
<dbReference type="Proteomes" id="UP001295684">
    <property type="component" value="Unassembled WGS sequence"/>
</dbReference>
<comment type="subcellular location">
    <subcellularLocation>
        <location evidence="3">Cytoplasm</location>
    </subcellularLocation>
    <subcellularLocation>
        <location evidence="2">Nucleus</location>
    </subcellularLocation>
</comment>
<dbReference type="GO" id="GO:0005634">
    <property type="term" value="C:nucleus"/>
    <property type="evidence" value="ECO:0007669"/>
    <property type="project" value="UniProtKB-SubCell"/>
</dbReference>
<evidence type="ECO:0000313" key="14">
    <source>
        <dbReference type="Proteomes" id="UP001295684"/>
    </source>
</evidence>
<dbReference type="Gene3D" id="3.40.50.10890">
    <property type="match status" value="1"/>
</dbReference>
<feature type="domain" description="Beta-Casp" evidence="12">
    <location>
        <begin position="291"/>
        <end position="411"/>
    </location>
</feature>
<comment type="caution">
    <text evidence="13">The sequence shown here is derived from an EMBL/GenBank/DDBJ whole genome shotgun (WGS) entry which is preliminary data.</text>
</comment>
<protein>
    <recommendedName>
        <fullName evidence="15">Cleavage and polyadenylation specificity factor</fullName>
    </recommendedName>
</protein>
<evidence type="ECO:0000256" key="3">
    <source>
        <dbReference type="ARBA" id="ARBA00004496"/>
    </source>
</evidence>
<dbReference type="Pfam" id="PF16661">
    <property type="entry name" value="Lactamase_B_6"/>
    <property type="match status" value="1"/>
</dbReference>
<evidence type="ECO:0000256" key="4">
    <source>
        <dbReference type="ARBA" id="ARBA00007093"/>
    </source>
</evidence>
<feature type="region of interest" description="Disordered" evidence="10">
    <location>
        <begin position="111"/>
        <end position="161"/>
    </location>
</feature>
<name>A0AAD1U261_EUPCR</name>
<proteinExistence type="inferred from homology"/>
<evidence type="ECO:0000313" key="13">
    <source>
        <dbReference type="EMBL" id="CAI2358916.1"/>
    </source>
</evidence>
<dbReference type="GO" id="GO:0046872">
    <property type="term" value="F:metal ion binding"/>
    <property type="evidence" value="ECO:0007669"/>
    <property type="project" value="UniProtKB-KW"/>
</dbReference>
<dbReference type="SUPFAM" id="SSF56281">
    <property type="entry name" value="Metallo-hydrolase/oxidoreductase"/>
    <property type="match status" value="1"/>
</dbReference>
<sequence>MSLRVIPLGAGQEVGRSCIILCIDDKNIMLDCGIHMASDQKFPNFNFLKDKNVGLDIEIDLVLITHFHNDHCGALPYFTEQFGYTGPIIMTHPTKAIIPLMLEDARKIEERDAKKLSKSSKQNYGGMGSQQKPGIEEEARGNYPYSYGDPPMASSPKNESSMFEPGRITKEMINRCIRRCKTIQLHETMEINGIKLKAYYAGHVLGAVMFYIEYNGISVVYTGDYNMTADRHLGGAWIEPLKPDLVMTETTYANSIRDPKRAREREFFKIIHETLDGGGKVLIPVFALGRAQELCILLETYWTRTGIKYPIYFAGGLTEKANFYYKLFTNWTNEKIKKSFVSEGKNLFEFKHVKNFEQHMVNSSTPMVLFATPGMMNTGTSLNIFKEWCGDEKNTVIIPGYCSPGSVGNKVLNMKKKIEIDKKMYNINCKVMSMSFSAHVDSKGIMEFLNYLKPNNIMLVHGDKEGMLDLKKKVTEVLKINCLDPENHSITTIPVLKKIPFKISLNLLNYYYANSSLAESDFVIPNVILSDFCKKNKKAIFQTSAEFVYHHYMKLQNGDYNKNQIEDDLDKKMEDIEEDKEEDIETILNSSTRYFRVRVLIKWNQWFFYKSTLDQFKIDLKEAFLNKTKINADRENLSTKLEEIFESYITIETREPDLLEESEEPKGNFYVEVCYNLMERKLGELLTSSVKAIITAQNEK</sequence>
<evidence type="ECO:0000256" key="10">
    <source>
        <dbReference type="SAM" id="MobiDB-lite"/>
    </source>
</evidence>
<dbReference type="SMART" id="SM01027">
    <property type="entry name" value="Beta-Casp"/>
    <property type="match status" value="1"/>
</dbReference>